<dbReference type="GO" id="GO:0046933">
    <property type="term" value="F:proton-transporting ATP synthase activity, rotational mechanism"/>
    <property type="evidence" value="ECO:0007669"/>
    <property type="project" value="UniProtKB-UniRule"/>
</dbReference>
<dbReference type="RefSeq" id="WP_142714375.1">
    <property type="nucleotide sequence ID" value="NZ_FXTH01000007.1"/>
</dbReference>
<keyword evidence="6 13" id="KW-1133">Transmembrane helix</keyword>
<reference evidence="15 16" key="1">
    <citation type="submission" date="2017-05" db="EMBL/GenBank/DDBJ databases">
        <authorList>
            <person name="Varghese N."/>
            <person name="Submissions S."/>
        </authorList>
    </citation>
    <scope>NUCLEOTIDE SEQUENCE [LARGE SCALE GENOMIC DNA]</scope>
    <source>
        <strain evidence="15 16">DSM 21194</strain>
    </source>
</reference>
<evidence type="ECO:0000313" key="15">
    <source>
        <dbReference type="EMBL" id="SMO63062.1"/>
    </source>
</evidence>
<dbReference type="AlphaFoldDB" id="A0A521CUG4"/>
<keyword evidence="5 13" id="KW-0375">Hydrogen ion transport</keyword>
<keyword evidence="13" id="KW-1003">Cell membrane</keyword>
<evidence type="ECO:0000256" key="9">
    <source>
        <dbReference type="ARBA" id="ARBA00023310"/>
    </source>
</evidence>
<dbReference type="InterPro" id="IPR050059">
    <property type="entry name" value="ATP_synthase_B_chain"/>
</dbReference>
<protein>
    <recommendedName>
        <fullName evidence="13">ATP synthase subunit b</fullName>
    </recommendedName>
    <alternativeName>
        <fullName evidence="13">ATP synthase F(0) sector subunit b</fullName>
    </alternativeName>
    <alternativeName>
        <fullName evidence="13">ATPase subunit I</fullName>
    </alternativeName>
    <alternativeName>
        <fullName evidence="13">F-type ATPase subunit b</fullName>
        <shortName evidence="13">F-ATPase subunit b</shortName>
    </alternativeName>
</protein>
<evidence type="ECO:0000256" key="11">
    <source>
        <dbReference type="ARBA" id="ARBA00025614"/>
    </source>
</evidence>
<keyword evidence="14" id="KW-0175">Coiled coil</keyword>
<evidence type="ECO:0000256" key="7">
    <source>
        <dbReference type="ARBA" id="ARBA00023065"/>
    </source>
</evidence>
<evidence type="ECO:0000256" key="14">
    <source>
        <dbReference type="SAM" id="Coils"/>
    </source>
</evidence>
<comment type="function">
    <text evidence="11">Component of the F(0) channel, it forms part of the peripheral stalk, linking F(1) to F(0). The b'-subunit is a diverged and duplicated form of b found in plants and photosynthetic bacteria.</text>
</comment>
<keyword evidence="16" id="KW-1185">Reference proteome</keyword>
<dbReference type="GO" id="GO:0046961">
    <property type="term" value="F:proton-transporting ATPase activity, rotational mechanism"/>
    <property type="evidence" value="ECO:0007669"/>
    <property type="project" value="TreeGrafter"/>
</dbReference>
<dbReference type="InterPro" id="IPR017707">
    <property type="entry name" value="Alt_ATP_synth_F0_bsu"/>
</dbReference>
<evidence type="ECO:0000256" key="1">
    <source>
        <dbReference type="ARBA" id="ARBA00005513"/>
    </source>
</evidence>
<evidence type="ECO:0000256" key="2">
    <source>
        <dbReference type="ARBA" id="ARBA00022448"/>
    </source>
</evidence>
<evidence type="ECO:0000256" key="13">
    <source>
        <dbReference type="HAMAP-Rule" id="MF_01398"/>
    </source>
</evidence>
<keyword evidence="8 13" id="KW-0472">Membrane</keyword>
<dbReference type="EMBL" id="FXTH01000007">
    <property type="protein sequence ID" value="SMO63062.1"/>
    <property type="molecule type" value="Genomic_DNA"/>
</dbReference>
<gene>
    <name evidence="13" type="primary">atpF</name>
    <name evidence="15" type="ORF">SAMN06265218_107129</name>
</gene>
<name>A0A521CUG4_9BACT</name>
<accession>A0A521CUG4</accession>
<evidence type="ECO:0000313" key="16">
    <source>
        <dbReference type="Proteomes" id="UP000317593"/>
    </source>
</evidence>
<proteinExistence type="inferred from homology"/>
<dbReference type="PANTHER" id="PTHR33445:SF2">
    <property type="entry name" value="ATP SYNTHASE SUBUNIT B', CHLOROPLASTIC"/>
    <property type="match status" value="1"/>
</dbReference>
<evidence type="ECO:0000256" key="12">
    <source>
        <dbReference type="ARBA" id="ARBA00037847"/>
    </source>
</evidence>
<keyword evidence="3 13" id="KW-0138">CF(0)</keyword>
<feature type="coiled-coil region" evidence="14">
    <location>
        <begin position="31"/>
        <end position="105"/>
    </location>
</feature>
<keyword evidence="9 13" id="KW-0066">ATP synthesis</keyword>
<keyword evidence="7 13" id="KW-0406">Ion transport</keyword>
<dbReference type="CDD" id="cd06503">
    <property type="entry name" value="ATP-synt_Fo_b"/>
    <property type="match status" value="1"/>
</dbReference>
<dbReference type="HAMAP" id="MF_01398">
    <property type="entry name" value="ATP_synth_b_bprime"/>
    <property type="match status" value="1"/>
</dbReference>
<dbReference type="OrthoDB" id="282095at2"/>
<evidence type="ECO:0000256" key="10">
    <source>
        <dbReference type="ARBA" id="ARBA00025198"/>
    </source>
</evidence>
<evidence type="ECO:0000256" key="3">
    <source>
        <dbReference type="ARBA" id="ARBA00022547"/>
    </source>
</evidence>
<evidence type="ECO:0000256" key="8">
    <source>
        <dbReference type="ARBA" id="ARBA00023136"/>
    </source>
</evidence>
<sequence length="263" mass="30788">MNIDWFTFTAQIINFVILLALLKRFLYGPLHEVMNKREEKVTSRLEEARQKLAAAEQKRETYEQKLADFEASKVEMMNTARREVEETKKEMLHQAREEIDTIQQNWEAALQSEKKTFIAELHQQTTDNIVELLNRLIQELANSTLEEQAINKFIEKLRTMDKKEEKNAIQSALDYGEGKMMVISSFPLPDDQKKQIRELLHEIFTVDVNCTFTVSSVIGFGIEIRAQGWKMGWNAKVYLEDLKKNIDDLFNSDTKIKHHVAHR</sequence>
<dbReference type="PANTHER" id="PTHR33445">
    <property type="entry name" value="ATP SYNTHASE SUBUNIT B', CHLOROPLASTIC"/>
    <property type="match status" value="1"/>
</dbReference>
<organism evidence="15 16">
    <name type="scientific">Fodinibius sediminis</name>
    <dbReference type="NCBI Taxonomy" id="1214077"/>
    <lineage>
        <taxon>Bacteria</taxon>
        <taxon>Pseudomonadati</taxon>
        <taxon>Balneolota</taxon>
        <taxon>Balneolia</taxon>
        <taxon>Balneolales</taxon>
        <taxon>Balneolaceae</taxon>
        <taxon>Fodinibius</taxon>
    </lineage>
</organism>
<comment type="similarity">
    <text evidence="1 13">Belongs to the ATPase B chain family.</text>
</comment>
<feature type="transmembrane region" description="Helical" evidence="13">
    <location>
        <begin position="6"/>
        <end position="27"/>
    </location>
</feature>
<evidence type="ECO:0000256" key="5">
    <source>
        <dbReference type="ARBA" id="ARBA00022781"/>
    </source>
</evidence>
<comment type="function">
    <text evidence="10 13">F(1)F(0) ATP synthase produces ATP from ADP in the presence of a proton or sodium gradient. F-type ATPases consist of two structural domains, F(1) containing the extramembraneous catalytic core and F(0) containing the membrane proton channel, linked together by a central stalk and a peripheral stalk. During catalysis, ATP synthesis in the catalytic domain of F(1) is coupled via a rotary mechanism of the central stalk subunits to proton translocation.</text>
</comment>
<comment type="subcellular location">
    <subcellularLocation>
        <location evidence="13">Cell membrane</location>
        <topology evidence="13">Single-pass membrane protein</topology>
    </subcellularLocation>
    <subcellularLocation>
        <location evidence="12">Endomembrane system</location>
        <topology evidence="12">Single-pass membrane protein</topology>
    </subcellularLocation>
</comment>
<dbReference type="GO" id="GO:0012505">
    <property type="term" value="C:endomembrane system"/>
    <property type="evidence" value="ECO:0007669"/>
    <property type="project" value="UniProtKB-SubCell"/>
</dbReference>
<keyword evidence="2 13" id="KW-0813">Transport</keyword>
<dbReference type="GO" id="GO:0045259">
    <property type="term" value="C:proton-transporting ATP synthase complex"/>
    <property type="evidence" value="ECO:0007669"/>
    <property type="project" value="UniProtKB-KW"/>
</dbReference>
<keyword evidence="4 13" id="KW-0812">Transmembrane</keyword>
<dbReference type="GO" id="GO:0005886">
    <property type="term" value="C:plasma membrane"/>
    <property type="evidence" value="ECO:0007669"/>
    <property type="project" value="UniProtKB-SubCell"/>
</dbReference>
<evidence type="ECO:0000256" key="4">
    <source>
        <dbReference type="ARBA" id="ARBA00022692"/>
    </source>
</evidence>
<dbReference type="Proteomes" id="UP000317593">
    <property type="component" value="Unassembled WGS sequence"/>
</dbReference>
<dbReference type="NCBIfam" id="TIGR03321">
    <property type="entry name" value="alt_F1F0_F0_B"/>
    <property type="match status" value="1"/>
</dbReference>
<dbReference type="InterPro" id="IPR002146">
    <property type="entry name" value="ATP_synth_b/b'su_bac/chlpt"/>
</dbReference>
<evidence type="ECO:0000256" key="6">
    <source>
        <dbReference type="ARBA" id="ARBA00022989"/>
    </source>
</evidence>
<dbReference type="Pfam" id="PF00430">
    <property type="entry name" value="ATP-synt_B"/>
    <property type="match status" value="1"/>
</dbReference>
<comment type="subunit">
    <text evidence="13">F-type ATPases have 2 components, F(1) - the catalytic core - and F(0) - the membrane proton channel. F(1) has five subunits: alpha(3), beta(3), gamma(1), delta(1), epsilon(1). F(0) has three main subunits: a(1), b(2) and c(10-14). The alpha and beta chains form an alternating ring which encloses part of the gamma chain. F(1) is attached to F(0) by a central stalk formed by the gamma and epsilon chains, while a peripheral stalk is formed by the delta and b chains.</text>
</comment>